<dbReference type="SUPFAM" id="SSF53474">
    <property type="entry name" value="alpha/beta-Hydrolases"/>
    <property type="match status" value="1"/>
</dbReference>
<evidence type="ECO:0000259" key="1">
    <source>
        <dbReference type="Pfam" id="PF07819"/>
    </source>
</evidence>
<dbReference type="RefSeq" id="WP_047885690.1">
    <property type="nucleotide sequence ID" value="NZ_CP071325.1"/>
</dbReference>
<dbReference type="OrthoDB" id="556502at2"/>
<dbReference type="Gene3D" id="3.40.50.1820">
    <property type="entry name" value="alpha/beta hydrolase"/>
    <property type="match status" value="1"/>
</dbReference>
<proteinExistence type="predicted"/>
<comment type="caution">
    <text evidence="2">The sequence shown here is derived from an EMBL/GenBank/DDBJ whole genome shotgun (WGS) entry which is preliminary data.</text>
</comment>
<organism evidence="2 3">
    <name type="scientific">Photobacterium ganghwense</name>
    <dbReference type="NCBI Taxonomy" id="320778"/>
    <lineage>
        <taxon>Bacteria</taxon>
        <taxon>Pseudomonadati</taxon>
        <taxon>Pseudomonadota</taxon>
        <taxon>Gammaproteobacteria</taxon>
        <taxon>Vibrionales</taxon>
        <taxon>Vibrionaceae</taxon>
        <taxon>Photobacterium</taxon>
    </lineage>
</organism>
<reference evidence="2 3" key="1">
    <citation type="submission" date="2015-05" db="EMBL/GenBank/DDBJ databases">
        <title>Photobacterium galathea sp. nov.</title>
        <authorList>
            <person name="Machado H."/>
            <person name="Gram L."/>
        </authorList>
    </citation>
    <scope>NUCLEOTIDE SEQUENCE [LARGE SCALE GENOMIC DNA]</scope>
    <source>
        <strain evidence="2 3">DSM 22954</strain>
    </source>
</reference>
<keyword evidence="3" id="KW-1185">Reference proteome</keyword>
<dbReference type="AlphaFoldDB" id="A0A0J1HAU7"/>
<protein>
    <recommendedName>
        <fullName evidence="1">GPI inositol-deacylase PGAP1-like alpha/beta domain-containing protein</fullName>
    </recommendedName>
</protein>
<dbReference type="Proteomes" id="UP000035909">
    <property type="component" value="Unassembled WGS sequence"/>
</dbReference>
<dbReference type="InterPro" id="IPR012908">
    <property type="entry name" value="PGAP1-ab_dom-like"/>
</dbReference>
<evidence type="ECO:0000313" key="2">
    <source>
        <dbReference type="EMBL" id="KLV08764.1"/>
    </source>
</evidence>
<evidence type="ECO:0000313" key="3">
    <source>
        <dbReference type="Proteomes" id="UP000035909"/>
    </source>
</evidence>
<dbReference type="PANTHER" id="PTHR37946:SF1">
    <property type="entry name" value="SLL1969 PROTEIN"/>
    <property type="match status" value="1"/>
</dbReference>
<sequence length="357" mass="39584">MTINDNLRDKLHLLKQDFSSRFVEQSAAAKQRALQFIEEGLPPDQKLAFLAKVNGMVGDQLYHKQSPLALSMVFTDQRQILSTHPALLASQLPGASSRIVLYVHGWCMADTGWQRKGHKPDQLLAAAGYTAVFLRYNTGHHISQNGEELATALEALIRAWPCEVTELVIVGHSMGGLVTRSACYYAEHCNYQWVHRLQTFVTLGTPHNGAPLARLASWIDEQAATTPSLSFLQKLGEIRSSGTKDLSRGLIVHEDWLHTDKSPSHDAMQTRPRLPDQVHCFAVASCLGKNLHDEKNRRLGDGLVPVPSALGESEQGMPALNYADHGKWVGAGIHHIDLICHPTVMAQIRQWVLTHTL</sequence>
<dbReference type="EMBL" id="LDOU01000013">
    <property type="protein sequence ID" value="KLV08764.1"/>
    <property type="molecule type" value="Genomic_DNA"/>
</dbReference>
<feature type="domain" description="GPI inositol-deacylase PGAP1-like alpha/beta" evidence="1">
    <location>
        <begin position="136"/>
        <end position="262"/>
    </location>
</feature>
<name>A0A0J1HAU7_9GAMM</name>
<dbReference type="InterPro" id="IPR029058">
    <property type="entry name" value="AB_hydrolase_fold"/>
</dbReference>
<gene>
    <name evidence="2" type="ORF">ABT57_13225</name>
</gene>
<dbReference type="STRING" id="320778.ABT57_13225"/>
<dbReference type="PANTHER" id="PTHR37946">
    <property type="entry name" value="SLL1969 PROTEIN"/>
    <property type="match status" value="1"/>
</dbReference>
<dbReference type="GO" id="GO:0016788">
    <property type="term" value="F:hydrolase activity, acting on ester bonds"/>
    <property type="evidence" value="ECO:0007669"/>
    <property type="project" value="InterPro"/>
</dbReference>
<dbReference type="PATRIC" id="fig|320778.3.peg.2886"/>
<accession>A0A0J1HAU7</accession>
<dbReference type="Pfam" id="PF07819">
    <property type="entry name" value="PGAP1"/>
    <property type="match status" value="1"/>
</dbReference>